<protein>
    <submittedName>
        <fullName evidence="1">DUF4493 domain-containing protein</fullName>
    </submittedName>
</protein>
<reference evidence="2" key="2">
    <citation type="journal article" date="2018" name="BMC Genomics">
        <title>Whole genome sequencing and function prediction of 133 gut anaerobes isolated from chicken caecum in pure cultures.</title>
        <authorList>
            <person name="Medvecky M."/>
            <person name="Cejkova D."/>
            <person name="Polansky O."/>
            <person name="Karasova D."/>
            <person name="Kubasova T."/>
            <person name="Cizek A."/>
            <person name="Rychlik I."/>
        </authorList>
    </citation>
    <scope>NUCLEOTIDE SEQUENCE</scope>
    <source>
        <strain evidence="2">An199</strain>
    </source>
</reference>
<name>A0A1Y4IC55_PARDI</name>
<dbReference type="AlphaFoldDB" id="A0A1Y4IC55"/>
<sequence>MKYVIYILLTLFLLASCQKEEYVGTPRGMGTLVLETLSVQTENVNTVFTRAVEPDLYVEIWQNGQLLTGQRYEPGKVPGKLDLPAGVYLLKTYNQAYQDMSGWLDTEKGNMAFSAEKDFEIESNEINYLSVEVPMVNIGVSLKLPEGFSDRFKDYHFTVQVGNRSVEISNGETAYFPLSEVTYILSATNNDGENKTKSKTIKSPVAGTIYEISYGYAAKGLIISAKYGL</sequence>
<proteinExistence type="predicted"/>
<dbReference type="RefSeq" id="WP_087345447.1">
    <property type="nucleotide sequence ID" value="NZ_CP072231.1"/>
</dbReference>
<dbReference type="EMBL" id="WKNE01000018">
    <property type="protein sequence ID" value="MRZ56574.1"/>
    <property type="molecule type" value="Genomic_DNA"/>
</dbReference>
<accession>A0A1Y4IC55</accession>
<dbReference type="InterPro" id="IPR027840">
    <property type="entry name" value="DUF4493"/>
</dbReference>
<dbReference type="Pfam" id="PF14900">
    <property type="entry name" value="DUF4493"/>
    <property type="match status" value="1"/>
</dbReference>
<reference evidence="1 4" key="3">
    <citation type="journal article" date="2019" name="Nat. Med.">
        <title>A library of human gut bacterial isolates paired with longitudinal multiomics data enables mechanistic microbiome research.</title>
        <authorList>
            <person name="Poyet M."/>
            <person name="Groussin M."/>
            <person name="Gibbons S.M."/>
            <person name="Avila-Pacheco J."/>
            <person name="Jiang X."/>
            <person name="Kearney S.M."/>
            <person name="Perrotta A.R."/>
            <person name="Berdy B."/>
            <person name="Zhao S."/>
            <person name="Lieberman T.D."/>
            <person name="Swanson P.K."/>
            <person name="Smith M."/>
            <person name="Roesemann S."/>
            <person name="Alexander J.E."/>
            <person name="Rich S.A."/>
            <person name="Livny J."/>
            <person name="Vlamakis H."/>
            <person name="Clish C."/>
            <person name="Bullock K."/>
            <person name="Deik A."/>
            <person name="Scott J."/>
            <person name="Pierce K.A."/>
            <person name="Xavier R.J."/>
            <person name="Alm E.J."/>
        </authorList>
    </citation>
    <scope>NUCLEOTIDE SEQUENCE [LARGE SCALE GENOMIC DNA]</scope>
    <source>
        <strain evidence="1 4">BIOML-A2</strain>
    </source>
</reference>
<comment type="caution">
    <text evidence="2">The sequence shown here is derived from an EMBL/GenBank/DDBJ whole genome shotgun (WGS) entry which is preliminary data.</text>
</comment>
<dbReference type="PROSITE" id="PS51257">
    <property type="entry name" value="PROKAR_LIPOPROTEIN"/>
    <property type="match status" value="1"/>
</dbReference>
<evidence type="ECO:0000313" key="3">
    <source>
        <dbReference type="Proteomes" id="UP000195950"/>
    </source>
</evidence>
<evidence type="ECO:0000313" key="2">
    <source>
        <dbReference type="EMBL" id="OUP17146.1"/>
    </source>
</evidence>
<evidence type="ECO:0000313" key="4">
    <source>
        <dbReference type="Proteomes" id="UP000432516"/>
    </source>
</evidence>
<dbReference type="Proteomes" id="UP000195950">
    <property type="component" value="Unassembled WGS sequence"/>
</dbReference>
<gene>
    <name evidence="2" type="ORF">B5F32_14205</name>
    <name evidence="1" type="ORF">GKD68_17875</name>
</gene>
<dbReference type="EMBL" id="NFJX01000013">
    <property type="protein sequence ID" value="OUP17146.1"/>
    <property type="molecule type" value="Genomic_DNA"/>
</dbReference>
<evidence type="ECO:0000313" key="1">
    <source>
        <dbReference type="EMBL" id="MRZ56574.1"/>
    </source>
</evidence>
<reference evidence="3" key="1">
    <citation type="submission" date="2017-04" db="EMBL/GenBank/DDBJ databases">
        <title>Function of individual gut microbiota members based on whole genome sequencing of pure cultures obtained from chicken caecum.</title>
        <authorList>
            <person name="Medvecky M."/>
            <person name="Cejkova D."/>
            <person name="Polansky O."/>
            <person name="Karasova D."/>
            <person name="Kubasova T."/>
            <person name="Cizek A."/>
            <person name="Rychlik I."/>
        </authorList>
    </citation>
    <scope>NUCLEOTIDE SEQUENCE [LARGE SCALE GENOMIC DNA]</scope>
    <source>
        <strain evidence="3">An199</strain>
    </source>
</reference>
<dbReference type="Proteomes" id="UP000432516">
    <property type="component" value="Unassembled WGS sequence"/>
</dbReference>
<organism evidence="2 3">
    <name type="scientific">Parabacteroides distasonis</name>
    <dbReference type="NCBI Taxonomy" id="823"/>
    <lineage>
        <taxon>Bacteria</taxon>
        <taxon>Pseudomonadati</taxon>
        <taxon>Bacteroidota</taxon>
        <taxon>Bacteroidia</taxon>
        <taxon>Bacteroidales</taxon>
        <taxon>Tannerellaceae</taxon>
        <taxon>Parabacteroides</taxon>
    </lineage>
</organism>